<dbReference type="InterPro" id="IPR013783">
    <property type="entry name" value="Ig-like_fold"/>
</dbReference>
<reference evidence="13" key="2">
    <citation type="submission" date="2025-08" db="UniProtKB">
        <authorList>
            <consortium name="Ensembl"/>
        </authorList>
    </citation>
    <scope>IDENTIFICATION</scope>
</reference>
<sequence length="229" mass="25650">MYPQNPSAAFQDTQTRTHIGDQRKMSALPLAWTLLTVSLTSGWSQILQQDTVKIQYPVLHSTEVIECDCGNVLCDNVYWFRSIHNHEKLEFLGRFNNAGRGSPVDEAHFKLSRKSNTCFALFIINVTEEDTGIYSCVLKDRKNTETWKSGILLRPGVTAPTLPPHTKPKPPVEPVCGCPTKDPSQGDCGSLVLWPLVGLVAALALALIGTLYYFSRLPKKCRHHFVKKR</sequence>
<dbReference type="PANTHER" id="PTHR11292:SF7">
    <property type="entry name" value="T-CELL SURFACE GLYCOPROTEIN CD8 BETA CHAIN-RELATED"/>
    <property type="match status" value="1"/>
</dbReference>
<dbReference type="Proteomes" id="UP000007635">
    <property type="component" value="Chromosome XVII"/>
</dbReference>
<dbReference type="PANTHER" id="PTHR11292">
    <property type="entry name" value="T-CELL SURFACE GLYCOPROTEIN CD8 BETA CHAIN"/>
    <property type="match status" value="1"/>
</dbReference>
<evidence type="ECO:0000256" key="4">
    <source>
        <dbReference type="ARBA" id="ARBA00022859"/>
    </source>
</evidence>
<dbReference type="Gene3D" id="2.60.40.10">
    <property type="entry name" value="Immunoglobulins"/>
    <property type="match status" value="1"/>
</dbReference>
<proteinExistence type="predicted"/>
<evidence type="ECO:0000256" key="6">
    <source>
        <dbReference type="ARBA" id="ARBA00023130"/>
    </source>
</evidence>
<feature type="transmembrane region" description="Helical" evidence="11">
    <location>
        <begin position="191"/>
        <end position="214"/>
    </location>
</feature>
<keyword evidence="3" id="KW-0732">Signal</keyword>
<dbReference type="GO" id="GO:0015026">
    <property type="term" value="F:coreceptor activity"/>
    <property type="evidence" value="ECO:0007669"/>
    <property type="project" value="InterPro"/>
</dbReference>
<dbReference type="GO" id="GO:0016020">
    <property type="term" value="C:membrane"/>
    <property type="evidence" value="ECO:0007669"/>
    <property type="project" value="UniProtKB-SubCell"/>
</dbReference>
<dbReference type="AlphaFoldDB" id="A0AAQ4PNP1"/>
<name>A0AAQ4PNP1_GASAC</name>
<dbReference type="GO" id="GO:0009986">
    <property type="term" value="C:cell surface"/>
    <property type="evidence" value="ECO:0007669"/>
    <property type="project" value="TreeGrafter"/>
</dbReference>
<dbReference type="CTD" id="926"/>
<keyword evidence="14" id="KW-1185">Reference proteome</keyword>
<reference evidence="13 14" key="1">
    <citation type="journal article" date="2021" name="G3 (Bethesda)">
        <title>Improved contiguity of the threespine stickleback genome using long-read sequencing.</title>
        <authorList>
            <person name="Nath S."/>
            <person name="Shaw D.E."/>
            <person name="White M.A."/>
        </authorList>
    </citation>
    <scope>NUCLEOTIDE SEQUENCE [LARGE SCALE GENOMIC DNA]</scope>
    <source>
        <strain evidence="13 14">Lake Benthic</strain>
    </source>
</reference>
<keyword evidence="4" id="KW-0391">Immunity</keyword>
<evidence type="ECO:0000256" key="7">
    <source>
        <dbReference type="ARBA" id="ARBA00023136"/>
    </source>
</evidence>
<keyword evidence="10" id="KW-0393">Immunoglobulin domain</keyword>
<evidence type="ECO:0000256" key="2">
    <source>
        <dbReference type="ARBA" id="ARBA00022692"/>
    </source>
</evidence>
<dbReference type="Ensembl" id="ENSGACT00000061809.1">
    <property type="protein sequence ID" value="ENSGACP00000040362.1"/>
    <property type="gene ID" value="ENSGACG00000008960.2"/>
</dbReference>
<dbReference type="RefSeq" id="XP_040060543.1">
    <property type="nucleotide sequence ID" value="XM_040204609.1"/>
</dbReference>
<evidence type="ECO:0000256" key="1">
    <source>
        <dbReference type="ARBA" id="ARBA00004479"/>
    </source>
</evidence>
<dbReference type="GO" id="GO:0050776">
    <property type="term" value="P:regulation of immune response"/>
    <property type="evidence" value="ECO:0007669"/>
    <property type="project" value="InterPro"/>
</dbReference>
<evidence type="ECO:0000313" key="14">
    <source>
        <dbReference type="Proteomes" id="UP000007635"/>
    </source>
</evidence>
<dbReference type="GeneTree" id="ENSGT00510000048998"/>
<dbReference type="GO" id="GO:0002250">
    <property type="term" value="P:adaptive immune response"/>
    <property type="evidence" value="ECO:0007669"/>
    <property type="project" value="UniProtKB-KW"/>
</dbReference>
<keyword evidence="6" id="KW-1064">Adaptive immunity</keyword>
<protein>
    <submittedName>
        <fullName evidence="13">Cd8 beta</fullName>
    </submittedName>
</protein>
<dbReference type="InterPro" id="IPR036179">
    <property type="entry name" value="Ig-like_dom_sf"/>
</dbReference>
<evidence type="ECO:0000256" key="11">
    <source>
        <dbReference type="SAM" id="Phobius"/>
    </source>
</evidence>
<keyword evidence="9" id="KW-0325">Glycoprotein</keyword>
<keyword evidence="8" id="KW-1015">Disulfide bond</keyword>
<keyword evidence="7 11" id="KW-0472">Membrane</keyword>
<evidence type="ECO:0000256" key="9">
    <source>
        <dbReference type="ARBA" id="ARBA00023180"/>
    </source>
</evidence>
<dbReference type="InterPro" id="IPR042414">
    <property type="entry name" value="CD8B"/>
</dbReference>
<evidence type="ECO:0000256" key="5">
    <source>
        <dbReference type="ARBA" id="ARBA00022989"/>
    </source>
</evidence>
<accession>A0AAQ4PNP1</accession>
<dbReference type="GeneID" id="120835573"/>
<dbReference type="KEGG" id="gat:120835573"/>
<keyword evidence="5 11" id="KW-1133">Transmembrane helix</keyword>
<dbReference type="Pfam" id="PF07686">
    <property type="entry name" value="V-set"/>
    <property type="match status" value="1"/>
</dbReference>
<organism evidence="13 14">
    <name type="scientific">Gasterosteus aculeatus aculeatus</name>
    <name type="common">three-spined stickleback</name>
    <dbReference type="NCBI Taxonomy" id="481459"/>
    <lineage>
        <taxon>Eukaryota</taxon>
        <taxon>Metazoa</taxon>
        <taxon>Chordata</taxon>
        <taxon>Craniata</taxon>
        <taxon>Vertebrata</taxon>
        <taxon>Euteleostomi</taxon>
        <taxon>Actinopterygii</taxon>
        <taxon>Neopterygii</taxon>
        <taxon>Teleostei</taxon>
        <taxon>Neoteleostei</taxon>
        <taxon>Acanthomorphata</taxon>
        <taxon>Eupercaria</taxon>
        <taxon>Perciformes</taxon>
        <taxon>Cottioidei</taxon>
        <taxon>Gasterosteales</taxon>
        <taxon>Gasterosteidae</taxon>
        <taxon>Gasterosteus</taxon>
    </lineage>
</organism>
<dbReference type="SUPFAM" id="SSF48726">
    <property type="entry name" value="Immunoglobulin"/>
    <property type="match status" value="1"/>
</dbReference>
<reference evidence="13" key="3">
    <citation type="submission" date="2025-09" db="UniProtKB">
        <authorList>
            <consortium name="Ensembl"/>
        </authorList>
    </citation>
    <scope>IDENTIFICATION</scope>
</reference>
<evidence type="ECO:0000256" key="8">
    <source>
        <dbReference type="ARBA" id="ARBA00023157"/>
    </source>
</evidence>
<dbReference type="InterPro" id="IPR013106">
    <property type="entry name" value="Ig_V-set"/>
</dbReference>
<evidence type="ECO:0000313" key="13">
    <source>
        <dbReference type="Ensembl" id="ENSGACP00000040362.1"/>
    </source>
</evidence>
<evidence type="ECO:0000256" key="3">
    <source>
        <dbReference type="ARBA" id="ARBA00022729"/>
    </source>
</evidence>
<feature type="domain" description="Immunoglobulin V-set" evidence="12">
    <location>
        <begin position="76"/>
        <end position="153"/>
    </location>
</feature>
<comment type="subcellular location">
    <subcellularLocation>
        <location evidence="1">Membrane</location>
        <topology evidence="1">Single-pass type I membrane protein</topology>
    </subcellularLocation>
</comment>
<dbReference type="GO" id="GO:0042288">
    <property type="term" value="F:MHC class I protein binding"/>
    <property type="evidence" value="ECO:0007669"/>
    <property type="project" value="InterPro"/>
</dbReference>
<evidence type="ECO:0000256" key="10">
    <source>
        <dbReference type="ARBA" id="ARBA00023319"/>
    </source>
</evidence>
<keyword evidence="2 11" id="KW-0812">Transmembrane</keyword>
<evidence type="ECO:0000259" key="12">
    <source>
        <dbReference type="Pfam" id="PF07686"/>
    </source>
</evidence>